<protein>
    <recommendedName>
        <fullName evidence="5">Sporulation protein YpjB</fullName>
    </recommendedName>
</protein>
<dbReference type="RefSeq" id="WP_183598240.1">
    <property type="nucleotide sequence ID" value="NZ_JACHXK010000002.1"/>
</dbReference>
<keyword evidence="4" id="KW-1185">Reference proteome</keyword>
<evidence type="ECO:0008006" key="5">
    <source>
        <dbReference type="Google" id="ProtNLM"/>
    </source>
</evidence>
<evidence type="ECO:0000256" key="1">
    <source>
        <dbReference type="SAM" id="Phobius"/>
    </source>
</evidence>
<dbReference type="AlphaFoldDB" id="A0A7W5AV20"/>
<evidence type="ECO:0000256" key="2">
    <source>
        <dbReference type="SAM" id="SignalP"/>
    </source>
</evidence>
<feature type="chain" id="PRO_5030909180" description="Sporulation protein YpjB" evidence="2">
    <location>
        <begin position="25"/>
        <end position="310"/>
    </location>
</feature>
<keyword evidence="1" id="KW-0472">Membrane</keyword>
<comment type="caution">
    <text evidence="3">The sequence shown here is derived from an EMBL/GenBank/DDBJ whole genome shotgun (WGS) entry which is preliminary data.</text>
</comment>
<evidence type="ECO:0000313" key="3">
    <source>
        <dbReference type="EMBL" id="MBB3109308.1"/>
    </source>
</evidence>
<keyword evidence="1" id="KW-1133">Transmembrane helix</keyword>
<evidence type="ECO:0000313" key="4">
    <source>
        <dbReference type="Proteomes" id="UP000570361"/>
    </source>
</evidence>
<dbReference type="Pfam" id="PF09577">
    <property type="entry name" value="Spore_YpjB"/>
    <property type="match status" value="1"/>
</dbReference>
<sequence>MQGKRWIKLMIMTAILLIPTTGCMKNTANTVAVDQTAAADKWQTLAGNSKIVQIADELYAAANVGNRQLAYASLVKLEKESKDPAIRTVGERTGWEAFDHSIQQAKKALSSSNLSAAYLEASRLKLAVDAIFQQAPLWHQYRALIQDDMNRLHQSWVVQWEDRPSAELAALQVLRVHAERFEVAALLERPEERVASFQDQISRMEYAIIYAAKSGEMNERSKALDEAWTLLQRSADSLFQDSSATKTAAGGIEPADLQQGIASMAVREQLTTMFIGAFVMSVLAFVGWRRYKFEESHGAAYPPPKSPWDR</sequence>
<name>A0A7W5AV20_9BACL</name>
<dbReference type="InterPro" id="IPR014231">
    <property type="entry name" value="Spore_YpjB"/>
</dbReference>
<feature type="transmembrane region" description="Helical" evidence="1">
    <location>
        <begin position="270"/>
        <end position="288"/>
    </location>
</feature>
<dbReference type="EMBL" id="JACHXK010000002">
    <property type="protein sequence ID" value="MBB3109308.1"/>
    <property type="molecule type" value="Genomic_DNA"/>
</dbReference>
<feature type="signal peptide" evidence="2">
    <location>
        <begin position="1"/>
        <end position="24"/>
    </location>
</feature>
<keyword evidence="2" id="KW-0732">Signal</keyword>
<dbReference type="Proteomes" id="UP000570361">
    <property type="component" value="Unassembled WGS sequence"/>
</dbReference>
<organism evidence="3 4">
    <name type="scientific">Paenibacillus phyllosphaerae</name>
    <dbReference type="NCBI Taxonomy" id="274593"/>
    <lineage>
        <taxon>Bacteria</taxon>
        <taxon>Bacillati</taxon>
        <taxon>Bacillota</taxon>
        <taxon>Bacilli</taxon>
        <taxon>Bacillales</taxon>
        <taxon>Paenibacillaceae</taxon>
        <taxon>Paenibacillus</taxon>
    </lineage>
</organism>
<proteinExistence type="predicted"/>
<accession>A0A7W5AV20</accession>
<keyword evidence="1" id="KW-0812">Transmembrane</keyword>
<reference evidence="3 4" key="1">
    <citation type="submission" date="2020-08" db="EMBL/GenBank/DDBJ databases">
        <title>Genomic Encyclopedia of Type Strains, Phase III (KMG-III): the genomes of soil and plant-associated and newly described type strains.</title>
        <authorList>
            <person name="Whitman W."/>
        </authorList>
    </citation>
    <scope>NUCLEOTIDE SEQUENCE [LARGE SCALE GENOMIC DNA]</scope>
    <source>
        <strain evidence="3 4">CECT 5862</strain>
    </source>
</reference>
<gene>
    <name evidence="3" type="ORF">FHS18_001360</name>
</gene>